<protein>
    <submittedName>
        <fullName evidence="3">Uncharacterized protein</fullName>
    </submittedName>
</protein>
<accession>A0A077LU66</accession>
<gene>
    <name evidence="3" type="ORF">BN12_1070002</name>
</gene>
<reference evidence="3 4" key="1">
    <citation type="journal article" date="2013" name="ISME J.">
        <title>A metabolic model for members of the genus Tetrasphaera involved in enhanced biological phosphorus removal.</title>
        <authorList>
            <person name="Kristiansen R."/>
            <person name="Nguyen H.T.T."/>
            <person name="Saunders A.M."/>
            <person name="Nielsen J.L."/>
            <person name="Wimmer R."/>
            <person name="Le V.Q."/>
            <person name="McIlroy S.J."/>
            <person name="Petrovski S."/>
            <person name="Seviour R.J."/>
            <person name="Calteau A."/>
            <person name="Nielsen K.L."/>
            <person name="Nielsen P.H."/>
        </authorList>
    </citation>
    <scope>NUCLEOTIDE SEQUENCE [LARGE SCALE GENOMIC DNA]</scope>
    <source>
        <strain evidence="3 4">T1-X7</strain>
    </source>
</reference>
<dbReference type="Proteomes" id="UP000035721">
    <property type="component" value="Unassembled WGS sequence"/>
</dbReference>
<name>A0A077LU66_9MICO</name>
<evidence type="ECO:0000313" key="3">
    <source>
        <dbReference type="EMBL" id="CCH76112.1"/>
    </source>
</evidence>
<evidence type="ECO:0000259" key="1">
    <source>
        <dbReference type="Pfam" id="PF26035"/>
    </source>
</evidence>
<evidence type="ECO:0000313" key="4">
    <source>
        <dbReference type="Proteomes" id="UP000035721"/>
    </source>
</evidence>
<dbReference type="EMBL" id="CAJB01000010">
    <property type="protein sequence ID" value="CCH76112.1"/>
    <property type="molecule type" value="Genomic_DNA"/>
</dbReference>
<dbReference type="InterPro" id="IPR058323">
    <property type="entry name" value="DUF8010"/>
</dbReference>
<evidence type="ECO:0000259" key="2">
    <source>
        <dbReference type="Pfam" id="PF26572"/>
    </source>
</evidence>
<dbReference type="RefSeq" id="WP_235432388.1">
    <property type="nucleotide sequence ID" value="NZ_HF570958.1"/>
</dbReference>
<organism evidence="3 4">
    <name type="scientific">Nostocoides japonicum T1-X7</name>
    <dbReference type="NCBI Taxonomy" id="1194083"/>
    <lineage>
        <taxon>Bacteria</taxon>
        <taxon>Bacillati</taxon>
        <taxon>Actinomycetota</taxon>
        <taxon>Actinomycetes</taxon>
        <taxon>Micrococcales</taxon>
        <taxon>Intrasporangiaceae</taxon>
        <taxon>Nostocoides</taxon>
    </lineage>
</organism>
<sequence>MSSPAALRLADPETARDLATYAARVRAVDADAGMRLQAAGSTLAVWVGVLPGQGLTSAGVVLGLRVVALAEPAELDAVVPVGAIGDRLVRPDAGTILPVPPTRVVAPWAAVTPPRGGWDLVGPVDPADIAETSRSGIAEVARGTPDGAGSLAVGALRQRVWSAMTSTTPPFRAGLAFGAVTLGFVPPGGELRLYACGPWTRLTSRVGHVLTR</sequence>
<comment type="caution">
    <text evidence="3">The sequence shown here is derived from an EMBL/GenBank/DDBJ whole genome shotgun (WGS) entry which is preliminary data.</text>
</comment>
<dbReference type="Pfam" id="PF26572">
    <property type="entry name" value="DUF8185"/>
    <property type="match status" value="1"/>
</dbReference>
<dbReference type="AlphaFoldDB" id="A0A077LU66"/>
<dbReference type="STRING" id="1194083.BN12_1070002"/>
<proteinExistence type="predicted"/>
<dbReference type="Pfam" id="PF26035">
    <property type="entry name" value="DUF8010"/>
    <property type="match status" value="1"/>
</dbReference>
<feature type="domain" description="DUF8010" evidence="1">
    <location>
        <begin position="5"/>
        <end position="105"/>
    </location>
</feature>
<feature type="domain" description="DUF8185" evidence="2">
    <location>
        <begin position="113"/>
        <end position="212"/>
    </location>
</feature>
<dbReference type="InterPro" id="IPR058498">
    <property type="entry name" value="DUF8185"/>
</dbReference>
<keyword evidence="4" id="KW-1185">Reference proteome</keyword>